<gene>
    <name evidence="1" type="ORF">J07HQW1_02221</name>
</gene>
<reference evidence="1 2" key="1">
    <citation type="journal article" date="2013" name="PLoS ONE">
        <title>Assembly-driven community genomics of a hypersaline microbial ecosystem.</title>
        <authorList>
            <person name="Podell S."/>
            <person name="Ugalde J.A."/>
            <person name="Narasingarao P."/>
            <person name="Banfield J.F."/>
            <person name="Heidelberg K.B."/>
            <person name="Allen E.E."/>
        </authorList>
    </citation>
    <scope>NUCLEOTIDE SEQUENCE [LARGE SCALE GENOMIC DNA]</scope>
    <source>
        <strain evidence="2">J07HQW1</strain>
    </source>
</reference>
<dbReference type="STRING" id="1238424.J07HQW1_02221"/>
<dbReference type="AlphaFoldDB" id="U1PJ18"/>
<proteinExistence type="predicted"/>
<dbReference type="Proteomes" id="UP000030649">
    <property type="component" value="Unassembled WGS sequence"/>
</dbReference>
<name>U1PJ18_9EURY</name>
<accession>U1PJ18</accession>
<evidence type="ECO:0000313" key="1">
    <source>
        <dbReference type="EMBL" id="ERG92186.1"/>
    </source>
</evidence>
<dbReference type="HOGENOM" id="CLU_3379901_0_0_2"/>
<dbReference type="EMBL" id="KE356560">
    <property type="protein sequence ID" value="ERG92186.1"/>
    <property type="molecule type" value="Genomic_DNA"/>
</dbReference>
<evidence type="ECO:0000313" key="2">
    <source>
        <dbReference type="Proteomes" id="UP000030649"/>
    </source>
</evidence>
<organism evidence="1 2">
    <name type="scientific">Haloquadratum walsbyi J07HQW1</name>
    <dbReference type="NCBI Taxonomy" id="1238424"/>
    <lineage>
        <taxon>Archaea</taxon>
        <taxon>Methanobacteriati</taxon>
        <taxon>Methanobacteriota</taxon>
        <taxon>Stenosarchaea group</taxon>
        <taxon>Halobacteria</taxon>
        <taxon>Halobacteriales</taxon>
        <taxon>Haloferacaceae</taxon>
        <taxon>Haloquadratum</taxon>
    </lineage>
</organism>
<sequence>MTKSMKECVRAALSVSYRYDIYLPTGGVATFVI</sequence>
<protein>
    <submittedName>
        <fullName evidence="1">Uncharacterized protein</fullName>
    </submittedName>
</protein>